<keyword evidence="1" id="KW-0732">Signal</keyword>
<dbReference type="GeneID" id="43603438"/>
<comment type="caution">
    <text evidence="2">The sequence shown here is derived from an EMBL/GenBank/DDBJ whole genome shotgun (WGS) entry which is preliminary data.</text>
</comment>
<reference evidence="2 3" key="1">
    <citation type="journal article" date="2018" name="IMA Fungus">
        <title>IMA Genome-F 9: Draft genome sequence of Annulohypoxylon stygium, Aspergillus mulundensis, Berkeleyomyces basicola (syn. Thielaviopsis basicola), Ceratocystis smalleyi, two Cercospora beticola strains, Coleophoma cylindrospora, Fusarium fracticaudum, Phialophora cf. hyalina, and Morchella septimelata.</title>
        <authorList>
            <person name="Wingfield B.D."/>
            <person name="Bills G.F."/>
            <person name="Dong Y."/>
            <person name="Huang W."/>
            <person name="Nel W.J."/>
            <person name="Swalarsk-Parry B.S."/>
            <person name="Vaghefi N."/>
            <person name="Wilken P.M."/>
            <person name="An Z."/>
            <person name="de Beer Z.W."/>
            <person name="De Vos L."/>
            <person name="Chen L."/>
            <person name="Duong T.A."/>
            <person name="Gao Y."/>
            <person name="Hammerbacher A."/>
            <person name="Kikkert J.R."/>
            <person name="Li Y."/>
            <person name="Li H."/>
            <person name="Li K."/>
            <person name="Li Q."/>
            <person name="Liu X."/>
            <person name="Ma X."/>
            <person name="Naidoo K."/>
            <person name="Pethybridge S.J."/>
            <person name="Sun J."/>
            <person name="Steenkamp E.T."/>
            <person name="van der Nest M.A."/>
            <person name="van Wyk S."/>
            <person name="Wingfield M.J."/>
            <person name="Xiong C."/>
            <person name="Yue Q."/>
            <person name="Zhang X."/>
        </authorList>
    </citation>
    <scope>NUCLEOTIDE SEQUENCE [LARGE SCALE GENOMIC DNA]</scope>
    <source>
        <strain evidence="2 3">BP 5553</strain>
    </source>
</reference>
<sequence>MKSTFTLVTLMCLSLPITASPVARYKAEKRVLSDIGCYLCKPGPWSVAPDCTASNSALISSFNNPPKTIKFDPSDFCSHFLQPYTYKISPQIITGVFTDVSRVTVQATTTTTDVSQPTVTIYCPIKNDDATCGISADTIDPTAMQEDWASSPPVNDPKDCHQTCLSLPHCKSYRVSEFIDPKGSWNCDIFRIALGKDGKNVPGGRPGDQFFDRDCPEHVPSQCGPQKRAFDKDIHSPAAAVKAPAVAVITPAAAVITPAPVPRDAAAQLQGRDWTLPDYLSSTWGFDIGPYWIYQACSCVISSPLPMLSLPSKATYYSYTATVKTTTTTTQTKTIYTEVHHTTVYTSIA</sequence>
<dbReference type="EMBL" id="NPIC01000017">
    <property type="protein sequence ID" value="RDL29962.1"/>
    <property type="molecule type" value="Genomic_DNA"/>
</dbReference>
<dbReference type="AlphaFoldDB" id="A0A370T8Z6"/>
<proteinExistence type="predicted"/>
<evidence type="ECO:0000313" key="2">
    <source>
        <dbReference type="EMBL" id="RDL29962.1"/>
    </source>
</evidence>
<keyword evidence="3" id="KW-1185">Reference proteome</keyword>
<evidence type="ECO:0008006" key="4">
    <source>
        <dbReference type="Google" id="ProtNLM"/>
    </source>
</evidence>
<organism evidence="2 3">
    <name type="scientific">Venustampulla echinocandica</name>
    <dbReference type="NCBI Taxonomy" id="2656787"/>
    <lineage>
        <taxon>Eukaryota</taxon>
        <taxon>Fungi</taxon>
        <taxon>Dikarya</taxon>
        <taxon>Ascomycota</taxon>
        <taxon>Pezizomycotina</taxon>
        <taxon>Leotiomycetes</taxon>
        <taxon>Helotiales</taxon>
        <taxon>Pleuroascaceae</taxon>
        <taxon>Venustampulla</taxon>
    </lineage>
</organism>
<gene>
    <name evidence="2" type="ORF">BP5553_10589</name>
</gene>
<feature type="signal peptide" evidence="1">
    <location>
        <begin position="1"/>
        <end position="19"/>
    </location>
</feature>
<dbReference type="OrthoDB" id="3535302at2759"/>
<evidence type="ECO:0000256" key="1">
    <source>
        <dbReference type="SAM" id="SignalP"/>
    </source>
</evidence>
<evidence type="ECO:0000313" key="3">
    <source>
        <dbReference type="Proteomes" id="UP000254866"/>
    </source>
</evidence>
<name>A0A370T8Z6_9HELO</name>
<dbReference type="Proteomes" id="UP000254866">
    <property type="component" value="Unassembled WGS sequence"/>
</dbReference>
<accession>A0A370T8Z6</accession>
<protein>
    <recommendedName>
        <fullName evidence="4">Apple domain-containing protein</fullName>
    </recommendedName>
</protein>
<dbReference type="RefSeq" id="XP_031864652.1">
    <property type="nucleotide sequence ID" value="XM_032019212.1"/>
</dbReference>
<feature type="chain" id="PRO_5016596909" description="Apple domain-containing protein" evidence="1">
    <location>
        <begin position="20"/>
        <end position="349"/>
    </location>
</feature>